<dbReference type="EMBL" id="CH981531">
    <property type="protein sequence ID" value="EDK47000.1"/>
    <property type="molecule type" value="Genomic_DNA"/>
</dbReference>
<evidence type="ECO:0000256" key="7">
    <source>
        <dbReference type="ARBA" id="ARBA00022989"/>
    </source>
</evidence>
<comment type="pathway">
    <text evidence="2">Protein modification; protein glycosylation.</text>
</comment>
<dbReference type="PANTHER" id="PTHR31646:SF1">
    <property type="entry name" value="ALPHA-1,2-MANNOSYLTRANSFERASE MNN2"/>
    <property type="match status" value="1"/>
</dbReference>
<reference evidence="12 13" key="1">
    <citation type="journal article" date="2009" name="Nature">
        <title>Evolution of pathogenicity and sexual reproduction in eight Candida genomes.</title>
        <authorList>
            <person name="Butler G."/>
            <person name="Rasmussen M.D."/>
            <person name="Lin M.F."/>
            <person name="Santos M.A."/>
            <person name="Sakthikumar S."/>
            <person name="Munro C.A."/>
            <person name="Rheinbay E."/>
            <person name="Grabherr M."/>
            <person name="Forche A."/>
            <person name="Reedy J.L."/>
            <person name="Agrafioti I."/>
            <person name="Arnaud M.B."/>
            <person name="Bates S."/>
            <person name="Brown A.J."/>
            <person name="Brunke S."/>
            <person name="Costanzo M.C."/>
            <person name="Fitzpatrick D.A."/>
            <person name="de Groot P.W."/>
            <person name="Harris D."/>
            <person name="Hoyer L.L."/>
            <person name="Hube B."/>
            <person name="Klis F.M."/>
            <person name="Kodira C."/>
            <person name="Lennard N."/>
            <person name="Logue M.E."/>
            <person name="Martin R."/>
            <person name="Neiman A.M."/>
            <person name="Nikolaou E."/>
            <person name="Quail M.A."/>
            <person name="Quinn J."/>
            <person name="Santos M.C."/>
            <person name="Schmitzberger F.F."/>
            <person name="Sherlock G."/>
            <person name="Shah P."/>
            <person name="Silverstein K.A."/>
            <person name="Skrzypek M.S."/>
            <person name="Soll D."/>
            <person name="Staggs R."/>
            <person name="Stansfield I."/>
            <person name="Stumpf M.P."/>
            <person name="Sudbery P.E."/>
            <person name="Srikantha T."/>
            <person name="Zeng Q."/>
            <person name="Berman J."/>
            <person name="Berriman M."/>
            <person name="Heitman J."/>
            <person name="Gow N.A."/>
            <person name="Lorenz M.C."/>
            <person name="Birren B.W."/>
            <person name="Kellis M."/>
            <person name="Cuomo C.A."/>
        </authorList>
    </citation>
    <scope>NUCLEOTIDE SEQUENCE [LARGE SCALE GENOMIC DNA]</scope>
    <source>
        <strain evidence="13">ATCC 11503 / BCRC 21390 / CBS 2605 / JCM 1781 / NBRC 1676 / NRRL YB-4239</strain>
    </source>
</reference>
<dbReference type="HOGENOM" id="CLU_013298_1_0_1"/>
<organism evidence="12 13">
    <name type="scientific">Lodderomyces elongisporus (strain ATCC 11503 / CBS 2605 / JCM 1781 / NBRC 1676 / NRRL YB-4239)</name>
    <name type="common">Yeast</name>
    <name type="synonym">Saccharomyces elongisporus</name>
    <dbReference type="NCBI Taxonomy" id="379508"/>
    <lineage>
        <taxon>Eukaryota</taxon>
        <taxon>Fungi</taxon>
        <taxon>Dikarya</taxon>
        <taxon>Ascomycota</taxon>
        <taxon>Saccharomycotina</taxon>
        <taxon>Pichiomycetes</taxon>
        <taxon>Debaryomycetaceae</taxon>
        <taxon>Candida/Lodderomyces clade</taxon>
        <taxon>Lodderomyces</taxon>
    </lineage>
</organism>
<dbReference type="KEGG" id="lel:PVL30_005314"/>
<keyword evidence="13" id="KW-1185">Reference proteome</keyword>
<keyword evidence="9 11" id="KW-0472">Membrane</keyword>
<evidence type="ECO:0000313" key="13">
    <source>
        <dbReference type="Proteomes" id="UP000001996"/>
    </source>
</evidence>
<evidence type="ECO:0000256" key="1">
    <source>
        <dbReference type="ARBA" id="ARBA00004323"/>
    </source>
</evidence>
<feature type="transmembrane region" description="Helical" evidence="11">
    <location>
        <begin position="7"/>
        <end position="30"/>
    </location>
</feature>
<dbReference type="OMA" id="HVMNERY"/>
<dbReference type="SUPFAM" id="SSF53448">
    <property type="entry name" value="Nucleotide-diphospho-sugar transferases"/>
    <property type="match status" value="1"/>
</dbReference>
<dbReference type="eggNOG" id="ENOG502QVWG">
    <property type="taxonomic scope" value="Eukaryota"/>
</dbReference>
<keyword evidence="5 11" id="KW-0812">Transmembrane</keyword>
<dbReference type="OrthoDB" id="4484309at2759"/>
<dbReference type="InParanoid" id="A5E6E2"/>
<dbReference type="GO" id="GO:0000026">
    <property type="term" value="F:alpha-1,2-mannosyltransferase activity"/>
    <property type="evidence" value="ECO:0007669"/>
    <property type="project" value="TreeGrafter"/>
</dbReference>
<keyword evidence="7 11" id="KW-1133">Transmembrane helix</keyword>
<dbReference type="GeneID" id="5230852"/>
<dbReference type="AlphaFoldDB" id="A5E6E2"/>
<evidence type="ECO:0000256" key="6">
    <source>
        <dbReference type="ARBA" id="ARBA00022968"/>
    </source>
</evidence>
<dbReference type="PANTHER" id="PTHR31646">
    <property type="entry name" value="ALPHA-1,2-MANNOSYLTRANSFERASE MNN2"/>
    <property type="match status" value="1"/>
</dbReference>
<comment type="subcellular location">
    <subcellularLocation>
        <location evidence="1">Golgi apparatus membrane</location>
        <topology evidence="1">Single-pass type II membrane protein</topology>
    </subcellularLocation>
</comment>
<keyword evidence="6" id="KW-0735">Signal-anchor</keyword>
<evidence type="ECO:0008006" key="14">
    <source>
        <dbReference type="Google" id="ProtNLM"/>
    </source>
</evidence>
<gene>
    <name evidence="12" type="ORF">LELG_05181</name>
</gene>
<dbReference type="InterPro" id="IPR022751">
    <property type="entry name" value="Alpha_mannosyltransferase"/>
</dbReference>
<evidence type="ECO:0000256" key="5">
    <source>
        <dbReference type="ARBA" id="ARBA00022692"/>
    </source>
</evidence>
<feature type="region of interest" description="Disordered" evidence="10">
    <location>
        <begin position="721"/>
        <end position="771"/>
    </location>
</feature>
<dbReference type="GO" id="GO:0046354">
    <property type="term" value="P:mannan biosynthetic process"/>
    <property type="evidence" value="ECO:0007669"/>
    <property type="project" value="TreeGrafter"/>
</dbReference>
<evidence type="ECO:0000256" key="3">
    <source>
        <dbReference type="ARBA" id="ARBA00009105"/>
    </source>
</evidence>
<evidence type="ECO:0000256" key="11">
    <source>
        <dbReference type="SAM" id="Phobius"/>
    </source>
</evidence>
<dbReference type="UniPathway" id="UPA00378"/>
<evidence type="ECO:0000256" key="2">
    <source>
        <dbReference type="ARBA" id="ARBA00004922"/>
    </source>
</evidence>
<dbReference type="Proteomes" id="UP000001996">
    <property type="component" value="Unassembled WGS sequence"/>
</dbReference>
<keyword evidence="8" id="KW-0333">Golgi apparatus</keyword>
<feature type="compositionally biased region" description="Basic and acidic residues" evidence="10">
    <location>
        <begin position="721"/>
        <end position="749"/>
    </location>
</feature>
<evidence type="ECO:0000256" key="8">
    <source>
        <dbReference type="ARBA" id="ARBA00023034"/>
    </source>
</evidence>
<keyword evidence="4" id="KW-0808">Transferase</keyword>
<proteinExistence type="inferred from homology"/>
<evidence type="ECO:0000313" key="12">
    <source>
        <dbReference type="EMBL" id="EDK47000.1"/>
    </source>
</evidence>
<dbReference type="InterPro" id="IPR029044">
    <property type="entry name" value="Nucleotide-diphossugar_trans"/>
</dbReference>
<name>A5E6E2_LODEL</name>
<accession>A5E6E2</accession>
<feature type="compositionally biased region" description="Basic and acidic residues" evidence="10">
    <location>
        <begin position="759"/>
        <end position="771"/>
    </location>
</feature>
<dbReference type="GO" id="GO:0000139">
    <property type="term" value="C:Golgi membrane"/>
    <property type="evidence" value="ECO:0007669"/>
    <property type="project" value="UniProtKB-SubCell"/>
</dbReference>
<protein>
    <recommendedName>
        <fullName evidence="14">Alpha-1,2-mannosyltransferase</fullName>
    </recommendedName>
</protein>
<evidence type="ECO:0000256" key="9">
    <source>
        <dbReference type="ARBA" id="ARBA00023136"/>
    </source>
</evidence>
<dbReference type="STRING" id="379508.A5E6E2"/>
<evidence type="ECO:0000256" key="4">
    <source>
        <dbReference type="ARBA" id="ARBA00022679"/>
    </source>
</evidence>
<comment type="similarity">
    <text evidence="3">Belongs to the MNN1/MNT family.</text>
</comment>
<dbReference type="VEuPathDB" id="FungiDB:LELG_05181"/>
<sequence>MFPRFSISSLILAVLVICILVFNLLILTSLGKENQVVSHTAGATYYTGGKHALKAHVDKVDSPEFIAAVVKELEETKKEELLDELKAQVSKDEKPAIIQNLKTEMRTKYLDVLKDTLKEEIKEENTNEIFKQSALSYELFEKLANDYAKTHEKEFQPAAFLSILKELQIDQFPKEFELQVERATKNFFDRKKYFNYLLKDILLENTPKCEAFTDEEKGKKLNPTYQWDARIISEKYLRESNLKMSGDKFKCLKESHEKVVSKLKTLATPPSKFVSGRGIVINGAGGMLVGALTVISNLRDRGSTLPVELVLDRAIEYDKQICDELLPKTLNGRCVVVENEVGTEVFNAISEKFSRKILGILVSSFDDTIAIDADNFPIADIDNLITTEPYLSTKMILWPDLWVKLTSPLYYKIAGIEKGEIIHRYGLKNEDKFEEYIQKDKQSEVHYHDFENLPNPISVETGQLVFSKSEHMRSLLLALYYNVNMKKWYETLLYQGAFGEGDRETIVPALHVMNERYHLMNQKVHILDYEGVEGKGGSTSGLGQTDPRDNPQFYADWKLFLSSKNMDQRLNPFQSGDFTRRLVEQFKNYKQKLIEDKQIDDEATAHRLVEYKFPGLLFLHCNQPKINPIKNSKEGQYGAYSRRSLGKKEKVKSLFVKDWELKFHSIAKWVVCEAVTSADFWQNEKADQKHVCERVTKYVEFLKEDSWNLESEFKGFDIEKSKVGSSEKEAEENIKAIEKQQEEDKKLDSEQGAGADAEDEKKKQEPDHPVQ</sequence>
<dbReference type="Pfam" id="PF11051">
    <property type="entry name" value="Mannosyl_trans3"/>
    <property type="match status" value="1"/>
</dbReference>
<evidence type="ECO:0000256" key="10">
    <source>
        <dbReference type="SAM" id="MobiDB-lite"/>
    </source>
</evidence>